<dbReference type="Proteomes" id="UP000256964">
    <property type="component" value="Unassembled WGS sequence"/>
</dbReference>
<evidence type="ECO:0000313" key="2">
    <source>
        <dbReference type="Proteomes" id="UP000256964"/>
    </source>
</evidence>
<accession>A0A371D5M0</accession>
<organism evidence="1 2">
    <name type="scientific">Lentinus brumalis</name>
    <dbReference type="NCBI Taxonomy" id="2498619"/>
    <lineage>
        <taxon>Eukaryota</taxon>
        <taxon>Fungi</taxon>
        <taxon>Dikarya</taxon>
        <taxon>Basidiomycota</taxon>
        <taxon>Agaricomycotina</taxon>
        <taxon>Agaricomycetes</taxon>
        <taxon>Polyporales</taxon>
        <taxon>Polyporaceae</taxon>
        <taxon>Lentinus</taxon>
    </lineage>
</organism>
<sequence length="163" mass="17820">METALRLQLQAPAWNDLEMTPLFRILEAPPPSQVAVQLDYGIHFPRLPGPSYSSPAPRACWSSRVPAPSDVHWTPFIARRIQSRITNVRGQNTDHACSALSLAGTHTSVDRSRRRDAFLARGRAHQVPAVCGAYFLSTYSSGCPATAAVFLSLSLYRAGMEGV</sequence>
<reference evidence="1 2" key="1">
    <citation type="journal article" date="2018" name="Biotechnol. Biofuels">
        <title>Integrative visual omics of the white-rot fungus Polyporus brumalis exposes the biotechnological potential of its oxidative enzymes for delignifying raw plant biomass.</title>
        <authorList>
            <person name="Miyauchi S."/>
            <person name="Rancon A."/>
            <person name="Drula E."/>
            <person name="Hage H."/>
            <person name="Chaduli D."/>
            <person name="Favel A."/>
            <person name="Grisel S."/>
            <person name="Henrissat B."/>
            <person name="Herpoel-Gimbert I."/>
            <person name="Ruiz-Duenas F.J."/>
            <person name="Chevret D."/>
            <person name="Hainaut M."/>
            <person name="Lin J."/>
            <person name="Wang M."/>
            <person name="Pangilinan J."/>
            <person name="Lipzen A."/>
            <person name="Lesage-Meessen L."/>
            <person name="Navarro D."/>
            <person name="Riley R."/>
            <person name="Grigoriev I.V."/>
            <person name="Zhou S."/>
            <person name="Raouche S."/>
            <person name="Rosso M.N."/>
        </authorList>
    </citation>
    <scope>NUCLEOTIDE SEQUENCE [LARGE SCALE GENOMIC DNA]</scope>
    <source>
        <strain evidence="1 2">BRFM 1820</strain>
    </source>
</reference>
<keyword evidence="2" id="KW-1185">Reference proteome</keyword>
<gene>
    <name evidence="1" type="ORF">OH76DRAFT_700607</name>
</gene>
<dbReference type="EMBL" id="KZ857415">
    <property type="protein sequence ID" value="RDX47833.1"/>
    <property type="molecule type" value="Genomic_DNA"/>
</dbReference>
<name>A0A371D5M0_9APHY</name>
<proteinExistence type="predicted"/>
<protein>
    <submittedName>
        <fullName evidence="1">Uncharacterized protein</fullName>
    </submittedName>
</protein>
<dbReference type="AlphaFoldDB" id="A0A371D5M0"/>
<evidence type="ECO:0000313" key="1">
    <source>
        <dbReference type="EMBL" id="RDX47833.1"/>
    </source>
</evidence>